<dbReference type="AlphaFoldDB" id="W6MJ21"/>
<organism evidence="1 2">
    <name type="scientific">Kuraishia capsulata CBS 1993</name>
    <dbReference type="NCBI Taxonomy" id="1382522"/>
    <lineage>
        <taxon>Eukaryota</taxon>
        <taxon>Fungi</taxon>
        <taxon>Dikarya</taxon>
        <taxon>Ascomycota</taxon>
        <taxon>Saccharomycotina</taxon>
        <taxon>Pichiomycetes</taxon>
        <taxon>Pichiales</taxon>
        <taxon>Pichiaceae</taxon>
        <taxon>Kuraishia</taxon>
    </lineage>
</organism>
<proteinExistence type="predicted"/>
<dbReference type="Proteomes" id="UP000019384">
    <property type="component" value="Unassembled WGS sequence"/>
</dbReference>
<gene>
    <name evidence="1" type="ORF">KUCA_T00000369001</name>
</gene>
<evidence type="ECO:0000313" key="2">
    <source>
        <dbReference type="Proteomes" id="UP000019384"/>
    </source>
</evidence>
<accession>W6MJ21</accession>
<reference evidence="1" key="1">
    <citation type="submission" date="2013-12" db="EMBL/GenBank/DDBJ databases">
        <authorList>
            <person name="Genoscope - CEA"/>
        </authorList>
    </citation>
    <scope>NUCLEOTIDE SEQUENCE</scope>
    <source>
        <strain evidence="1">CBS 1993</strain>
    </source>
</reference>
<dbReference type="HOGENOM" id="CLU_422139_0_0_1"/>
<sequence length="649" mass="73345">MISEIRLRSLIDQVQTAIWPDSSKLQSSHISLTSPDAVNLSSLYEDIGTILREPIFREDPLLDDFIPLTIHFVTNNLKSSEKLSGFHSDDQQAFEEALELQRSKSMRPIFRMLANYVADNDLNRARVLKLYQPLFELIPQLLRIRTDVVFVVCHFVMNFQMDYKAAHAALTEACVRTENNLLDSVMYNLKSGVSGSSNEYEASLDIMNELCSLETISSEYKVELDDLIELIGGILGDLRDTKDDLDAEEKLGLLSVVARLSEFKNLTFKKSQMERMLLLLVNFLDEVAKLEQYDTAEILDRGLDCVKILSSNESLVPDRHFVDCFSACIKSVHSKFGSSSLCIILGNCVVSGETQSMVIRSLETQTPQFMSLLLETINSQLRDEKPNFQLYNSAFVIQKLVSNEKSMDELFSDFAPMARFKEMIGHFLSNDALFTYHKEVSSVLLKTLDRFVLALQNNSTSARFSVLFCDPQSMISYLASFIDSSRPMQEDDRQTYISVFLCKVLALLFSIKPELSANNRIIGLLEKLMALTKGQSAIPFPFVFERIKLLGFCLGPITHSQSVFVDVQSKLLEDGYESFKLEDVLTETVQLCDSLKNQPDGIPQQQVKPHTEALDNNLKFVCARVLASQGLYNVSEPLEQTCRNVLQAP</sequence>
<reference evidence="1" key="2">
    <citation type="submission" date="2014-02" db="EMBL/GenBank/DDBJ databases">
        <title>Complete DNA sequence of /Kuraishia capsulata/ illustrates novel genomic features among budding yeasts (/Saccharomycotina/).</title>
        <authorList>
            <person name="Morales L."/>
            <person name="Noel B."/>
            <person name="Porcel B."/>
            <person name="Marcet-Houben M."/>
            <person name="Hullo M-F."/>
            <person name="Sacerdot C."/>
            <person name="Tekaia F."/>
            <person name="Leh-Louis V."/>
            <person name="Despons L."/>
            <person name="Khanna V."/>
            <person name="Aury J-M."/>
            <person name="Barbe V."/>
            <person name="Couloux A."/>
            <person name="Labadie K."/>
            <person name="Pelletier E."/>
            <person name="Souciet J-L."/>
            <person name="Boekhout T."/>
            <person name="Gabaldon T."/>
            <person name="Wincker P."/>
            <person name="Dujon B."/>
        </authorList>
    </citation>
    <scope>NUCLEOTIDE SEQUENCE</scope>
    <source>
        <strain evidence="1">CBS 1993</strain>
    </source>
</reference>
<name>W6MJ21_9ASCO</name>
<evidence type="ECO:0000313" key="1">
    <source>
        <dbReference type="EMBL" id="CDK24407.1"/>
    </source>
</evidence>
<keyword evidence="2" id="KW-1185">Reference proteome</keyword>
<dbReference type="RefSeq" id="XP_022456424.1">
    <property type="nucleotide sequence ID" value="XM_022604902.1"/>
</dbReference>
<protein>
    <submittedName>
        <fullName evidence="1">Uncharacterized protein</fullName>
    </submittedName>
</protein>
<dbReference type="EMBL" id="HG793125">
    <property type="protein sequence ID" value="CDK24407.1"/>
    <property type="molecule type" value="Genomic_DNA"/>
</dbReference>
<dbReference type="GeneID" id="34517812"/>